<reference evidence="1" key="2">
    <citation type="submission" date="2021-10" db="EMBL/GenBank/DDBJ databases">
        <title>Phylogenomics reveals ancestral predisposition of the termite-cultivated fungus Termitomyces towards a domesticated lifestyle.</title>
        <authorList>
            <person name="Auxier B."/>
            <person name="Grum-Grzhimaylo A."/>
            <person name="Cardenas M.E."/>
            <person name="Lodge J.D."/>
            <person name="Laessoe T."/>
            <person name="Pedersen O."/>
            <person name="Smith M.E."/>
            <person name="Kuyper T.W."/>
            <person name="Franco-Molano E.A."/>
            <person name="Baroni T.J."/>
            <person name="Aanen D.K."/>
        </authorList>
    </citation>
    <scope>NUCLEOTIDE SEQUENCE</scope>
    <source>
        <strain evidence="1">D49</strain>
    </source>
</reference>
<gene>
    <name evidence="1" type="ORF">H0H81_008459</name>
</gene>
<dbReference type="GO" id="GO:0016705">
    <property type="term" value="F:oxidoreductase activity, acting on paired donors, with incorporation or reduction of molecular oxygen"/>
    <property type="evidence" value="ECO:0007669"/>
    <property type="project" value="InterPro"/>
</dbReference>
<name>A0A9P7FXK5_9AGAR</name>
<reference evidence="1" key="1">
    <citation type="submission" date="2021-02" db="EMBL/GenBank/DDBJ databases">
        <authorList>
            <person name="Nieuwenhuis M."/>
            <person name="Van De Peppel L.J.J."/>
        </authorList>
    </citation>
    <scope>NUCLEOTIDE SEQUENCE</scope>
    <source>
        <strain evidence="1">D49</strain>
    </source>
</reference>
<dbReference type="Proteomes" id="UP000717328">
    <property type="component" value="Unassembled WGS sequence"/>
</dbReference>
<sequence length="362" mass="40545">MGPEHGWAIRMKAIKTAATLTKDIKEILPIPKTKANPNIIDRIKEPIEKIWEFSRVYNEMYSGGIPLTQQSPLIFLDRMVKSNRARAFRLGELTKRGHLKALVDEKNFKDGSSSEIVVREEGLEESRVIANILGLAVVISVNYAQGTSHSSIAGSMMLIVFDTVLSLAIDFYLDESRKKERDEIVRLSNLSDQEAQKEGANAKIMGYIREAQRLGQPLGLWRKAVKDDIIQNGNNLSPITVRSGDLIFADFGKAHLNPKDFKNPLEIDPTRETPSIQGIGLHKCPGIGFISQTMPEMFKVVFRLENLQRAKGKAGRLEKIASHPDPMRTDPMVYLDPNGKTSYFPRSLTLVAKRLHRSGLGE</sequence>
<dbReference type="SUPFAM" id="SSF48264">
    <property type="entry name" value="Cytochrome P450"/>
    <property type="match status" value="1"/>
</dbReference>
<dbReference type="InterPro" id="IPR036396">
    <property type="entry name" value="Cyt_P450_sf"/>
</dbReference>
<dbReference type="EMBL" id="JABCKI010005737">
    <property type="protein sequence ID" value="KAG5638959.1"/>
    <property type="molecule type" value="Genomic_DNA"/>
</dbReference>
<keyword evidence="2" id="KW-1185">Reference proteome</keyword>
<dbReference type="AlphaFoldDB" id="A0A9P7FXK5"/>
<evidence type="ECO:0000313" key="2">
    <source>
        <dbReference type="Proteomes" id="UP000717328"/>
    </source>
</evidence>
<protein>
    <recommendedName>
        <fullName evidence="3">Cytochrome P450</fullName>
    </recommendedName>
</protein>
<evidence type="ECO:0008006" key="3">
    <source>
        <dbReference type="Google" id="ProtNLM"/>
    </source>
</evidence>
<dbReference type="OrthoDB" id="823504at2759"/>
<proteinExistence type="predicted"/>
<dbReference type="GO" id="GO:0005506">
    <property type="term" value="F:iron ion binding"/>
    <property type="evidence" value="ECO:0007669"/>
    <property type="project" value="InterPro"/>
</dbReference>
<organism evidence="1 2">
    <name type="scientific">Sphagnurus paluster</name>
    <dbReference type="NCBI Taxonomy" id="117069"/>
    <lineage>
        <taxon>Eukaryota</taxon>
        <taxon>Fungi</taxon>
        <taxon>Dikarya</taxon>
        <taxon>Basidiomycota</taxon>
        <taxon>Agaricomycotina</taxon>
        <taxon>Agaricomycetes</taxon>
        <taxon>Agaricomycetidae</taxon>
        <taxon>Agaricales</taxon>
        <taxon>Tricholomatineae</taxon>
        <taxon>Lyophyllaceae</taxon>
        <taxon>Sphagnurus</taxon>
    </lineage>
</organism>
<comment type="caution">
    <text evidence="1">The sequence shown here is derived from an EMBL/GenBank/DDBJ whole genome shotgun (WGS) entry which is preliminary data.</text>
</comment>
<dbReference type="GO" id="GO:0004497">
    <property type="term" value="F:monooxygenase activity"/>
    <property type="evidence" value="ECO:0007669"/>
    <property type="project" value="InterPro"/>
</dbReference>
<dbReference type="GO" id="GO:0020037">
    <property type="term" value="F:heme binding"/>
    <property type="evidence" value="ECO:0007669"/>
    <property type="project" value="InterPro"/>
</dbReference>
<dbReference type="Gene3D" id="1.10.630.10">
    <property type="entry name" value="Cytochrome P450"/>
    <property type="match status" value="1"/>
</dbReference>
<evidence type="ECO:0000313" key="1">
    <source>
        <dbReference type="EMBL" id="KAG5638959.1"/>
    </source>
</evidence>
<accession>A0A9P7FXK5</accession>